<dbReference type="AlphaFoldDB" id="A0A7S4YZ26"/>
<gene>
    <name evidence="12" type="primary">ND4L</name>
</gene>
<evidence type="ECO:0000256" key="9">
    <source>
        <dbReference type="ARBA" id="ARBA00031586"/>
    </source>
</evidence>
<comment type="similarity">
    <text evidence="2">Belongs to the complex I subunit 4L family.</text>
</comment>
<evidence type="ECO:0000256" key="11">
    <source>
        <dbReference type="SAM" id="Phobius"/>
    </source>
</evidence>
<dbReference type="EMBL" id="MH293469">
    <property type="protein sequence ID" value="QBZ38195.1"/>
    <property type="molecule type" value="Genomic_DNA"/>
</dbReference>
<comment type="subcellular location">
    <subcellularLocation>
        <location evidence="1">Membrane</location>
        <topology evidence="1">Multi-pass membrane protein</topology>
    </subcellularLocation>
</comment>
<accession>A0A7S4YZ26</accession>
<evidence type="ECO:0000256" key="4">
    <source>
        <dbReference type="ARBA" id="ARBA00022692"/>
    </source>
</evidence>
<feature type="transmembrane region" description="Helical" evidence="11">
    <location>
        <begin position="56"/>
        <end position="77"/>
    </location>
</feature>
<name>A0A7S4YZ26_9HEMI</name>
<evidence type="ECO:0000256" key="1">
    <source>
        <dbReference type="ARBA" id="ARBA00004141"/>
    </source>
</evidence>
<reference evidence="12" key="1">
    <citation type="submission" date="2018-05" db="EMBL/GenBank/DDBJ databases">
        <authorList>
            <person name="Huang Y."/>
            <person name="Qin D."/>
        </authorList>
    </citation>
    <scope>NUCLEOTIDE SEQUENCE</scope>
</reference>
<evidence type="ECO:0000256" key="7">
    <source>
        <dbReference type="ARBA" id="ARBA00023027"/>
    </source>
</evidence>
<keyword evidence="8 11" id="KW-0472">Membrane</keyword>
<dbReference type="GO" id="GO:0016020">
    <property type="term" value="C:membrane"/>
    <property type="evidence" value="ECO:0007669"/>
    <property type="project" value="UniProtKB-SubCell"/>
</dbReference>
<feature type="transmembrane region" description="Helical" evidence="11">
    <location>
        <begin position="32"/>
        <end position="50"/>
    </location>
</feature>
<keyword evidence="5" id="KW-1278">Translocase</keyword>
<proteinExistence type="inferred from homology"/>
<comment type="catalytic activity">
    <reaction evidence="10">
        <text>a ubiquinone + NADH + 5 H(+)(in) = a ubiquinol + NAD(+) + 4 H(+)(out)</text>
        <dbReference type="Rhea" id="RHEA:29091"/>
        <dbReference type="Rhea" id="RHEA-COMP:9565"/>
        <dbReference type="Rhea" id="RHEA-COMP:9566"/>
        <dbReference type="ChEBI" id="CHEBI:15378"/>
        <dbReference type="ChEBI" id="CHEBI:16389"/>
        <dbReference type="ChEBI" id="CHEBI:17976"/>
        <dbReference type="ChEBI" id="CHEBI:57540"/>
        <dbReference type="ChEBI" id="CHEBI:57945"/>
        <dbReference type="EC" id="7.1.1.2"/>
    </reaction>
</comment>
<organism evidence="12">
    <name type="scientific">Stenocranus matsumurai</name>
    <dbReference type="NCBI Taxonomy" id="1291382"/>
    <lineage>
        <taxon>Eukaryota</taxon>
        <taxon>Metazoa</taxon>
        <taxon>Ecdysozoa</taxon>
        <taxon>Arthropoda</taxon>
        <taxon>Hexapoda</taxon>
        <taxon>Insecta</taxon>
        <taxon>Pterygota</taxon>
        <taxon>Neoptera</taxon>
        <taxon>Paraneoptera</taxon>
        <taxon>Hemiptera</taxon>
        <taxon>Auchenorrhyncha</taxon>
        <taxon>Fulgoroidea</taxon>
        <taxon>Delphacidae</taxon>
        <taxon>Stenocraninae</taxon>
        <taxon>Stenocranus</taxon>
    </lineage>
</organism>
<keyword evidence="12" id="KW-0496">Mitochondrion</keyword>
<evidence type="ECO:0000313" key="12">
    <source>
        <dbReference type="EMBL" id="QBZ38195.1"/>
    </source>
</evidence>
<evidence type="ECO:0000256" key="3">
    <source>
        <dbReference type="ARBA" id="ARBA00016612"/>
    </source>
</evidence>
<dbReference type="Pfam" id="PF00420">
    <property type="entry name" value="Oxidored_q2"/>
    <property type="match status" value="1"/>
</dbReference>
<protein>
    <recommendedName>
        <fullName evidence="3">NADH-ubiquinone oxidoreductase chain 4L</fullName>
    </recommendedName>
    <alternativeName>
        <fullName evidence="9">NADH dehydrogenase subunit 4L</fullName>
    </alternativeName>
</protein>
<sequence>MFMNFFYIFFFNVVSLFLVRKHYLLSLISLEFIFIILFNLIFFYLNFFMYEYFYSLIFLILSVCEGAMGLSLLVYMVRKTKNLYLDSFSLC</sequence>
<reference evidence="12" key="2">
    <citation type="journal article" date="2020" name="Genomics">
        <title>Contribution to the mitogenome diversity in Delphacinae: Phylogenetic and ecological implications.</title>
        <authorList>
            <person name="Huang Y.-X."/>
            <person name="Ren F.-J."/>
            <person name="Bartlett C.R."/>
            <person name="Wei Y.-S."/>
            <person name="Qin D.-Z."/>
        </authorList>
    </citation>
    <scope>NUCLEOTIDE SEQUENCE</scope>
</reference>
<dbReference type="GO" id="GO:0008137">
    <property type="term" value="F:NADH dehydrogenase (ubiquinone) activity"/>
    <property type="evidence" value="ECO:0007669"/>
    <property type="project" value="UniProtKB-EC"/>
</dbReference>
<feature type="transmembrane region" description="Helical" evidence="11">
    <location>
        <begin position="6"/>
        <end position="25"/>
    </location>
</feature>
<evidence type="ECO:0000256" key="10">
    <source>
        <dbReference type="ARBA" id="ARBA00049551"/>
    </source>
</evidence>
<evidence type="ECO:0000256" key="8">
    <source>
        <dbReference type="ARBA" id="ARBA00023136"/>
    </source>
</evidence>
<keyword evidence="6 11" id="KW-1133">Transmembrane helix</keyword>
<evidence type="ECO:0000256" key="5">
    <source>
        <dbReference type="ARBA" id="ARBA00022967"/>
    </source>
</evidence>
<dbReference type="Gene3D" id="1.10.287.3510">
    <property type="match status" value="1"/>
</dbReference>
<dbReference type="InterPro" id="IPR039428">
    <property type="entry name" value="NUOK/Mnh_C1-like"/>
</dbReference>
<keyword evidence="7" id="KW-0520">NAD</keyword>
<keyword evidence="4 11" id="KW-0812">Transmembrane</keyword>
<evidence type="ECO:0000256" key="2">
    <source>
        <dbReference type="ARBA" id="ARBA00010519"/>
    </source>
</evidence>
<evidence type="ECO:0000256" key="6">
    <source>
        <dbReference type="ARBA" id="ARBA00022989"/>
    </source>
</evidence>
<geneLocation type="mitochondrion" evidence="12"/>